<comment type="caution">
    <text evidence="8">The sequence shown here is derived from an EMBL/GenBank/DDBJ whole genome shotgun (WGS) entry which is preliminary data.</text>
</comment>
<feature type="non-terminal residue" evidence="8">
    <location>
        <position position="1"/>
    </location>
</feature>
<evidence type="ECO:0000313" key="9">
    <source>
        <dbReference type="Proteomes" id="UP000789508"/>
    </source>
</evidence>
<evidence type="ECO:0000256" key="1">
    <source>
        <dbReference type="ARBA" id="ARBA00004651"/>
    </source>
</evidence>
<keyword evidence="3" id="KW-1003">Cell membrane</keyword>
<keyword evidence="2" id="KW-0813">Transport</keyword>
<name>A0A9N9J8B9_9GLOM</name>
<dbReference type="GO" id="GO:0005254">
    <property type="term" value="F:chloride channel activity"/>
    <property type="evidence" value="ECO:0007669"/>
    <property type="project" value="InterPro"/>
</dbReference>
<keyword evidence="4" id="KW-0812">Transmembrane</keyword>
<reference evidence="8" key="1">
    <citation type="submission" date="2021-06" db="EMBL/GenBank/DDBJ databases">
        <authorList>
            <person name="Kallberg Y."/>
            <person name="Tangrot J."/>
            <person name="Rosling A."/>
        </authorList>
    </citation>
    <scope>NUCLEOTIDE SEQUENCE</scope>
    <source>
        <strain evidence="8">FL130A</strain>
    </source>
</reference>
<evidence type="ECO:0000256" key="6">
    <source>
        <dbReference type="ARBA" id="ARBA00023065"/>
    </source>
</evidence>
<keyword evidence="7" id="KW-0472">Membrane</keyword>
<dbReference type="GO" id="GO:0005886">
    <property type="term" value="C:plasma membrane"/>
    <property type="evidence" value="ECO:0007669"/>
    <property type="project" value="UniProtKB-SubCell"/>
</dbReference>
<protein>
    <submittedName>
        <fullName evidence="8">1939_t:CDS:1</fullName>
    </submittedName>
</protein>
<keyword evidence="5" id="KW-1133">Transmembrane helix</keyword>
<dbReference type="Pfam" id="PF25539">
    <property type="entry name" value="Bestrophin_2"/>
    <property type="match status" value="1"/>
</dbReference>
<evidence type="ECO:0000256" key="7">
    <source>
        <dbReference type="ARBA" id="ARBA00023136"/>
    </source>
</evidence>
<evidence type="ECO:0000256" key="2">
    <source>
        <dbReference type="ARBA" id="ARBA00022448"/>
    </source>
</evidence>
<dbReference type="AlphaFoldDB" id="A0A9N9J8B9"/>
<proteinExistence type="predicted"/>
<organism evidence="8 9">
    <name type="scientific">Ambispora leptoticha</name>
    <dbReference type="NCBI Taxonomy" id="144679"/>
    <lineage>
        <taxon>Eukaryota</taxon>
        <taxon>Fungi</taxon>
        <taxon>Fungi incertae sedis</taxon>
        <taxon>Mucoromycota</taxon>
        <taxon>Glomeromycotina</taxon>
        <taxon>Glomeromycetes</taxon>
        <taxon>Archaeosporales</taxon>
        <taxon>Ambisporaceae</taxon>
        <taxon>Ambispora</taxon>
    </lineage>
</organism>
<dbReference type="EMBL" id="CAJVPS010049934">
    <property type="protein sequence ID" value="CAG8767068.1"/>
    <property type="molecule type" value="Genomic_DNA"/>
</dbReference>
<evidence type="ECO:0000313" key="8">
    <source>
        <dbReference type="EMBL" id="CAG8767068.1"/>
    </source>
</evidence>
<dbReference type="Proteomes" id="UP000789508">
    <property type="component" value="Unassembled WGS sequence"/>
</dbReference>
<gene>
    <name evidence="8" type="ORF">ALEPTO_LOCUS13934</name>
</gene>
<feature type="non-terminal residue" evidence="8">
    <location>
        <position position="211"/>
    </location>
</feature>
<dbReference type="InterPro" id="IPR044669">
    <property type="entry name" value="YneE/VCCN1/2-like"/>
</dbReference>
<dbReference type="PANTHER" id="PTHR33281:SF19">
    <property type="entry name" value="VOLTAGE-DEPENDENT ANION CHANNEL-FORMING PROTEIN YNEE"/>
    <property type="match status" value="1"/>
</dbReference>
<evidence type="ECO:0000256" key="5">
    <source>
        <dbReference type="ARBA" id="ARBA00022989"/>
    </source>
</evidence>
<evidence type="ECO:0000256" key="3">
    <source>
        <dbReference type="ARBA" id="ARBA00022475"/>
    </source>
</evidence>
<evidence type="ECO:0000256" key="4">
    <source>
        <dbReference type="ARBA" id="ARBA00022692"/>
    </source>
</evidence>
<keyword evidence="6" id="KW-0406">Ion transport</keyword>
<comment type="subcellular location">
    <subcellularLocation>
        <location evidence="1">Cell membrane</location>
        <topology evidence="1">Multi-pass membrane protein</topology>
    </subcellularLocation>
</comment>
<sequence length="211" mass="24512">TNTAYDRYWEGRRAWSTMEVAIRTFTRLIWVNVKEKDASDIVEKKTAINLLLGFAIGIKHYLREEEGSKQPDLQPLLVDIRSKLPGYEPLEDQDKAEEFRRASLESVNKINMLFKPRKKPHQREKGEYVPENHNIPFEISLYLSSYIQAQMENKTAEPPIITAMLNSLNTMVDCLTTFERILRSPIPIAYATHLSQTVWVYCLTLSFQFVA</sequence>
<dbReference type="PANTHER" id="PTHR33281">
    <property type="entry name" value="UPF0187 PROTEIN YNEE"/>
    <property type="match status" value="1"/>
</dbReference>
<dbReference type="OrthoDB" id="1368at2759"/>
<keyword evidence="9" id="KW-1185">Reference proteome</keyword>
<accession>A0A9N9J8B9</accession>